<protein>
    <submittedName>
        <fullName evidence="1">Uncharacterized protein</fullName>
    </submittedName>
</protein>
<evidence type="ECO:0000313" key="1">
    <source>
        <dbReference type="EMBL" id="MWL44991.1"/>
    </source>
</evidence>
<dbReference type="EMBL" id="WTMY01000029">
    <property type="protein sequence ID" value="MWL44991.1"/>
    <property type="molecule type" value="Genomic_DNA"/>
</dbReference>
<comment type="caution">
    <text evidence="1">The sequence shown here is derived from an EMBL/GenBank/DDBJ whole genome shotgun (WGS) entry which is preliminary data.</text>
</comment>
<accession>A0A6L6ZRQ6</accession>
<reference evidence="1 2" key="1">
    <citation type="submission" date="2019-12" db="EMBL/GenBank/DDBJ databases">
        <title>Enteriobacteria Tanzani isolates_10432.</title>
        <authorList>
            <person name="Subbiah M."/>
            <person name="Call D."/>
        </authorList>
    </citation>
    <scope>NUCLEOTIDE SEQUENCE [LARGE SCALE GENOMIC DNA]</scope>
    <source>
        <strain evidence="1 2">10432wF6</strain>
    </source>
</reference>
<dbReference type="Proteomes" id="UP000487258">
    <property type="component" value="Unassembled WGS sequence"/>
</dbReference>
<sequence length="100" mass="10919">MKDFEIINGLGLNHLRNHNDYSANAILRYQSSDVRDAASFSPSGDYPVTDGLTACASTTKEFAGSFKLLTTSHLTGRAFLTFYNAISQVTLCVPPCTPRQ</sequence>
<dbReference type="AlphaFoldDB" id="A0A6L6ZRQ6"/>
<proteinExistence type="predicted"/>
<organism evidence="1 2">
    <name type="scientific">Escherichia coli</name>
    <dbReference type="NCBI Taxonomy" id="562"/>
    <lineage>
        <taxon>Bacteria</taxon>
        <taxon>Pseudomonadati</taxon>
        <taxon>Pseudomonadota</taxon>
        <taxon>Gammaproteobacteria</taxon>
        <taxon>Enterobacterales</taxon>
        <taxon>Enterobacteriaceae</taxon>
        <taxon>Escherichia</taxon>
    </lineage>
</organism>
<evidence type="ECO:0000313" key="2">
    <source>
        <dbReference type="Proteomes" id="UP000487258"/>
    </source>
</evidence>
<name>A0A6L6ZRQ6_ECOLX</name>
<gene>
    <name evidence="1" type="ORF">GQM04_05465</name>
</gene>
<dbReference type="RefSeq" id="WP_160445408.1">
    <property type="nucleotide sequence ID" value="NZ_WTMY01000029.1"/>
</dbReference>